<keyword evidence="3" id="KW-1185">Reference proteome</keyword>
<evidence type="ECO:0000313" key="3">
    <source>
        <dbReference type="Proteomes" id="UP001228690"/>
    </source>
</evidence>
<dbReference type="InterPro" id="IPR003646">
    <property type="entry name" value="SH3-like_bac-type"/>
</dbReference>
<reference evidence="2 3" key="1">
    <citation type="submission" date="2023-04" db="EMBL/GenBank/DDBJ databases">
        <title>Spirochaete genome identified in red abalone sample constitutes a novel genus.</title>
        <authorList>
            <person name="Sharma S.P."/>
            <person name="Purcell C.M."/>
            <person name="Hyde J.R."/>
            <person name="Severin A.J."/>
        </authorList>
    </citation>
    <scope>NUCLEOTIDE SEQUENCE [LARGE SCALE GENOMIC DNA]</scope>
    <source>
        <strain evidence="2 3">SP-2023</strain>
    </source>
</reference>
<dbReference type="Proteomes" id="UP001228690">
    <property type="component" value="Chromosome"/>
</dbReference>
<dbReference type="Gene3D" id="2.30.30.40">
    <property type="entry name" value="SH3 Domains"/>
    <property type="match status" value="1"/>
</dbReference>
<dbReference type="Pfam" id="PF08239">
    <property type="entry name" value="SH3_3"/>
    <property type="match status" value="1"/>
</dbReference>
<organism evidence="2 3">
    <name type="scientific">Candidatus Haliotispira prima</name>
    <dbReference type="NCBI Taxonomy" id="3034016"/>
    <lineage>
        <taxon>Bacteria</taxon>
        <taxon>Pseudomonadati</taxon>
        <taxon>Spirochaetota</taxon>
        <taxon>Spirochaetia</taxon>
        <taxon>Spirochaetales</taxon>
        <taxon>Spirochaetaceae</taxon>
        <taxon>Candidatus Haliotispira</taxon>
    </lineage>
</organism>
<proteinExistence type="predicted"/>
<evidence type="ECO:0000259" key="1">
    <source>
        <dbReference type="PROSITE" id="PS51781"/>
    </source>
</evidence>
<dbReference type="PROSITE" id="PS51781">
    <property type="entry name" value="SH3B"/>
    <property type="match status" value="1"/>
</dbReference>
<feature type="domain" description="SH3b" evidence="1">
    <location>
        <begin position="261"/>
        <end position="328"/>
    </location>
</feature>
<accession>A0ABY8MEF5</accession>
<gene>
    <name evidence="2" type="ORF">P0082_07610</name>
</gene>
<dbReference type="EMBL" id="CP123443">
    <property type="protein sequence ID" value="WGK68347.1"/>
    <property type="molecule type" value="Genomic_DNA"/>
</dbReference>
<dbReference type="RefSeq" id="WP_326926523.1">
    <property type="nucleotide sequence ID" value="NZ_CP123443.1"/>
</dbReference>
<protein>
    <submittedName>
        <fullName evidence="2">SH3 domain-containing protein</fullName>
    </submittedName>
</protein>
<evidence type="ECO:0000313" key="2">
    <source>
        <dbReference type="EMBL" id="WGK68347.1"/>
    </source>
</evidence>
<sequence length="329" mass="37740">MNNETVKLVTDKLLSVSDPFHNSAIHFAIKEMNRLCDVINPPRLRAMQEEIKEINKLGSLFNTSAITIANFSKNYQNLFPKFNMGQIANIGGLVNASAIAIENINKHYSNIANLSTDIFQSKNIVTSVLKSCTNLEGESLQKFREIIKEESSIAEKEIEEDSLQLENLDSEQSGFLNEIALKVTEGKSLKVTEGKRKILRYLFHNIFWVLFQPYIFSIILNSSIPEKTLEITKENGKKLDENLSIAKENQKLLFEEKNLRLAYKQVRPPALNIREKPNPTSKIVDTLYQNDLVIVILKANKSWRKISYKSDDYKVEGYVLSKYLRDLKY</sequence>
<name>A0ABY8MEF5_9SPIO</name>